<reference evidence="1 2" key="1">
    <citation type="submission" date="2015-11" db="EMBL/GenBank/DDBJ databases">
        <title>Genomic analysis of 38 Legionella species identifies large and diverse effector repertoires.</title>
        <authorList>
            <person name="Burstein D."/>
            <person name="Amaro F."/>
            <person name="Zusman T."/>
            <person name="Lifshitz Z."/>
            <person name="Cohen O."/>
            <person name="Gilbert J.A."/>
            <person name="Pupko T."/>
            <person name="Shuman H.A."/>
            <person name="Segal G."/>
        </authorList>
    </citation>
    <scope>NUCLEOTIDE SEQUENCE [LARGE SCALE GENOMIC DNA]</scope>
    <source>
        <strain evidence="1 2">ATCC 51914</strain>
    </source>
</reference>
<dbReference type="EMBL" id="LNZB01000041">
    <property type="protein sequence ID" value="KTD78452.1"/>
    <property type="molecule type" value="Genomic_DNA"/>
</dbReference>
<sequence>MFDLADDLLPYGLSSVEFMQKIRTVTVRAEKSTPIIVHQLISSLMVSNRRSGASPNGAALKQHHS</sequence>
<dbReference type="PATRIC" id="fig|66969.6.peg.2050"/>
<comment type="caution">
    <text evidence="1">The sequence shown here is derived from an EMBL/GenBank/DDBJ whole genome shotgun (WGS) entry which is preliminary data.</text>
</comment>
<name>A0A0W1AB01_9GAMM</name>
<dbReference type="AlphaFoldDB" id="A0A0W1AB01"/>
<organism evidence="1 2">
    <name type="scientific">Legionella waltersii</name>
    <dbReference type="NCBI Taxonomy" id="66969"/>
    <lineage>
        <taxon>Bacteria</taxon>
        <taxon>Pseudomonadati</taxon>
        <taxon>Pseudomonadota</taxon>
        <taxon>Gammaproteobacteria</taxon>
        <taxon>Legionellales</taxon>
        <taxon>Legionellaceae</taxon>
        <taxon>Legionella</taxon>
    </lineage>
</organism>
<evidence type="ECO:0000313" key="1">
    <source>
        <dbReference type="EMBL" id="KTD78452.1"/>
    </source>
</evidence>
<dbReference type="STRING" id="66969.Lwal_1887"/>
<evidence type="ECO:0000313" key="2">
    <source>
        <dbReference type="Proteomes" id="UP000054729"/>
    </source>
</evidence>
<gene>
    <name evidence="1" type="ORF">Lwal_1887</name>
</gene>
<keyword evidence="2" id="KW-1185">Reference proteome</keyword>
<accession>A0A0W1AB01</accession>
<protein>
    <submittedName>
        <fullName evidence="1">Uncharacterized protein</fullName>
    </submittedName>
</protein>
<proteinExistence type="predicted"/>
<dbReference type="Proteomes" id="UP000054729">
    <property type="component" value="Unassembled WGS sequence"/>
</dbReference>